<feature type="non-terminal residue" evidence="2">
    <location>
        <position position="102"/>
    </location>
</feature>
<protein>
    <submittedName>
        <fullName evidence="2">Uncharacterized protein</fullName>
    </submittedName>
</protein>
<dbReference type="EMBL" id="LLXJ01007163">
    <property type="protein sequence ID" value="PKB93832.1"/>
    <property type="molecule type" value="Genomic_DNA"/>
</dbReference>
<name>A0A2N0NKU5_9GLOM</name>
<dbReference type="AlphaFoldDB" id="A0A2N0NKU5"/>
<evidence type="ECO:0000313" key="1">
    <source>
        <dbReference type="EMBL" id="PKB93832.1"/>
    </source>
</evidence>
<sequence length="102" mass="11845">MADCLRLGMVIPFILNRSLTTNCLKSLELSKLQERTAFKISLTNNDYEELKNNLKKERELLTWLFSDFVSLPNLHACYHLFQHARTFGTLTNTEVGVKEMVH</sequence>
<evidence type="ECO:0000313" key="2">
    <source>
        <dbReference type="EMBL" id="PKB95191.1"/>
    </source>
</evidence>
<evidence type="ECO:0000313" key="3">
    <source>
        <dbReference type="Proteomes" id="UP000232722"/>
    </source>
</evidence>
<proteinExistence type="predicted"/>
<reference evidence="2 3" key="1">
    <citation type="submission" date="2016-04" db="EMBL/GenBank/DDBJ databases">
        <title>Genome analyses suggest a sexual origin of heterokaryosis in a supposedly ancient asexual fungus.</title>
        <authorList>
            <person name="Ropars J."/>
            <person name="Sedzielewska K."/>
            <person name="Noel J."/>
            <person name="Charron P."/>
            <person name="Farinelli L."/>
            <person name="Marton T."/>
            <person name="Kruger M."/>
            <person name="Pelin A."/>
            <person name="Brachmann A."/>
            <person name="Corradi N."/>
        </authorList>
    </citation>
    <scope>NUCLEOTIDE SEQUENCE [LARGE SCALE GENOMIC DNA]</scope>
    <source>
        <strain evidence="2 3">A5</strain>
    </source>
</reference>
<organism evidence="2 3">
    <name type="scientific">Rhizophagus irregularis</name>
    <dbReference type="NCBI Taxonomy" id="588596"/>
    <lineage>
        <taxon>Eukaryota</taxon>
        <taxon>Fungi</taxon>
        <taxon>Fungi incertae sedis</taxon>
        <taxon>Mucoromycota</taxon>
        <taxon>Glomeromycotina</taxon>
        <taxon>Glomeromycetes</taxon>
        <taxon>Glomerales</taxon>
        <taxon>Glomeraceae</taxon>
        <taxon>Rhizophagus</taxon>
    </lineage>
</organism>
<reference evidence="2 3" key="2">
    <citation type="submission" date="2017-09" db="EMBL/GenBank/DDBJ databases">
        <title>Extensive intraspecific genome diversity in a model arbuscular mycorrhizal fungus.</title>
        <authorList>
            <person name="Chen E.C."/>
            <person name="Morin E."/>
            <person name="Beaudet D."/>
            <person name="Noel J."/>
            <person name="Ndikumana S."/>
            <person name="Charron P."/>
            <person name="St-Onge C."/>
            <person name="Giorgi J."/>
            <person name="Grigoriev I.V."/>
            <person name="Roux C."/>
            <person name="Martin F.M."/>
            <person name="Corradi N."/>
        </authorList>
    </citation>
    <scope>NUCLEOTIDE SEQUENCE [LARGE SCALE GENOMIC DNA]</scope>
    <source>
        <strain evidence="2 3">A5</strain>
    </source>
</reference>
<comment type="caution">
    <text evidence="2">The sequence shown here is derived from an EMBL/GenBank/DDBJ whole genome shotgun (WGS) entry which is preliminary data.</text>
</comment>
<dbReference type="EMBL" id="LLXJ01005034">
    <property type="protein sequence ID" value="PKB95191.1"/>
    <property type="molecule type" value="Genomic_DNA"/>
</dbReference>
<dbReference type="VEuPathDB" id="FungiDB:RhiirA1_467975"/>
<gene>
    <name evidence="2" type="ORF">RhiirA5_437193</name>
    <name evidence="1" type="ORF">RhiirA5_440211</name>
</gene>
<accession>A0A2N0NKU5</accession>
<dbReference type="Proteomes" id="UP000232722">
    <property type="component" value="Unassembled WGS sequence"/>
</dbReference>